<dbReference type="PANTHER" id="PTHR16915:SF0">
    <property type="entry name" value="RADIATION-INDUCIBLE IMMEDIATE-EARLY GENE IEX-1"/>
    <property type="match status" value="1"/>
</dbReference>
<dbReference type="PRINTS" id="PR02100">
    <property type="entry name" value="GENEIEX1"/>
</dbReference>
<evidence type="ECO:0008006" key="4">
    <source>
        <dbReference type="Google" id="ProtNLM"/>
    </source>
</evidence>
<dbReference type="GO" id="GO:0043066">
    <property type="term" value="P:negative regulation of apoptotic process"/>
    <property type="evidence" value="ECO:0007669"/>
    <property type="project" value="InterPro"/>
</dbReference>
<feature type="compositionally biased region" description="Polar residues" evidence="1">
    <location>
        <begin position="149"/>
        <end position="158"/>
    </location>
</feature>
<dbReference type="PANTHER" id="PTHR16915">
    <property type="entry name" value="IMMEDIATE EARLY RESPONSE 3"/>
    <property type="match status" value="1"/>
</dbReference>
<evidence type="ECO:0000313" key="3">
    <source>
        <dbReference type="Proteomes" id="UP001187315"/>
    </source>
</evidence>
<name>A0AA88MZP2_TACVA</name>
<dbReference type="EMBL" id="JAVHJS010000010">
    <property type="protein sequence ID" value="KAK2845919.1"/>
    <property type="molecule type" value="Genomic_DNA"/>
</dbReference>
<dbReference type="AlphaFoldDB" id="A0AA88MZP2"/>
<gene>
    <name evidence="2" type="ORF">Q7C36_010773</name>
</gene>
<feature type="region of interest" description="Disordered" evidence="1">
    <location>
        <begin position="138"/>
        <end position="158"/>
    </location>
</feature>
<reference evidence="2" key="1">
    <citation type="submission" date="2023-08" db="EMBL/GenBank/DDBJ databases">
        <title>Pelteobagrus vachellii genome.</title>
        <authorList>
            <person name="Liu H."/>
        </authorList>
    </citation>
    <scope>NUCLEOTIDE SEQUENCE</scope>
    <source>
        <strain evidence="2">PRFRI_2022a</strain>
        <tissue evidence="2">Muscle</tissue>
    </source>
</reference>
<comment type="caution">
    <text evidence="2">The sequence shown here is derived from an EMBL/GenBank/DDBJ whole genome shotgun (WGS) entry which is preliminary data.</text>
</comment>
<evidence type="ECO:0000256" key="1">
    <source>
        <dbReference type="SAM" id="MobiDB-lite"/>
    </source>
</evidence>
<accession>A0AA88MZP2</accession>
<proteinExistence type="predicted"/>
<dbReference type="InterPro" id="IPR024829">
    <property type="entry name" value="IEX-1"/>
</dbReference>
<dbReference type="Proteomes" id="UP001187315">
    <property type="component" value="Unassembled WGS sequence"/>
</dbReference>
<organism evidence="2 3">
    <name type="scientific">Tachysurus vachellii</name>
    <name type="common">Darkbarbel catfish</name>
    <name type="synonym">Pelteobagrus vachellii</name>
    <dbReference type="NCBI Taxonomy" id="175792"/>
    <lineage>
        <taxon>Eukaryota</taxon>
        <taxon>Metazoa</taxon>
        <taxon>Chordata</taxon>
        <taxon>Craniata</taxon>
        <taxon>Vertebrata</taxon>
        <taxon>Euteleostomi</taxon>
        <taxon>Actinopterygii</taxon>
        <taxon>Neopterygii</taxon>
        <taxon>Teleostei</taxon>
        <taxon>Ostariophysi</taxon>
        <taxon>Siluriformes</taxon>
        <taxon>Bagridae</taxon>
        <taxon>Tachysurus</taxon>
    </lineage>
</organism>
<protein>
    <recommendedName>
        <fullName evidence="4">Radiation-inducible immediate-early gene IEX-1</fullName>
    </recommendedName>
</protein>
<keyword evidence="3" id="KW-1185">Reference proteome</keyword>
<sequence>MTAETAPVLSRRRVRRILYPAGARRVLPKEDRDPTLRWLLLLSAILFLQIYTEDGRWDTPSSEGVAGQGDGIAERHWEMPEGDTSQPCGLNLHMHTHTQQHKCSHILTVGISSVTFAQALLSLRMFLKSSPVQVLLGLHQEQEPRRSSKQQNQTAHDT</sequence>
<evidence type="ECO:0000313" key="2">
    <source>
        <dbReference type="EMBL" id="KAK2845919.1"/>
    </source>
</evidence>